<organism evidence="2">
    <name type="scientific">Capitella teleta</name>
    <name type="common">Polychaete worm</name>
    <dbReference type="NCBI Taxonomy" id="283909"/>
    <lineage>
        <taxon>Eukaryota</taxon>
        <taxon>Metazoa</taxon>
        <taxon>Spiralia</taxon>
        <taxon>Lophotrochozoa</taxon>
        <taxon>Annelida</taxon>
        <taxon>Polychaeta</taxon>
        <taxon>Sedentaria</taxon>
        <taxon>Scolecida</taxon>
        <taxon>Capitellidae</taxon>
        <taxon>Capitella</taxon>
    </lineage>
</organism>
<protein>
    <recommendedName>
        <fullName evidence="5">Sperm-tail PG-rich repeat-containing protein 2</fullName>
    </recommendedName>
</protein>
<dbReference type="AlphaFoldDB" id="R7V1Q8"/>
<evidence type="ECO:0000313" key="2">
    <source>
        <dbReference type="EMBL" id="ELU09596.1"/>
    </source>
</evidence>
<evidence type="ECO:0000313" key="3">
    <source>
        <dbReference type="EnsemblMetazoa" id="CapteP229364"/>
    </source>
</evidence>
<dbReference type="InterPro" id="IPR010736">
    <property type="entry name" value="SHIPPO-rpt"/>
</dbReference>
<feature type="region of interest" description="Disordered" evidence="1">
    <location>
        <begin position="455"/>
        <end position="504"/>
    </location>
</feature>
<gene>
    <name evidence="2" type="ORF">CAPTEDRAFT_229364</name>
</gene>
<dbReference type="PANTHER" id="PTHR21580">
    <property type="entry name" value="SHIPPO-1-RELATED"/>
    <property type="match status" value="1"/>
</dbReference>
<reference evidence="4" key="1">
    <citation type="submission" date="2012-12" db="EMBL/GenBank/DDBJ databases">
        <authorList>
            <person name="Hellsten U."/>
            <person name="Grimwood J."/>
            <person name="Chapman J.A."/>
            <person name="Shapiro H."/>
            <person name="Aerts A."/>
            <person name="Otillar R.P."/>
            <person name="Terry A.Y."/>
            <person name="Boore J.L."/>
            <person name="Simakov O."/>
            <person name="Marletaz F."/>
            <person name="Cho S.-J."/>
            <person name="Edsinger-Gonzales E."/>
            <person name="Havlak P."/>
            <person name="Kuo D.-H."/>
            <person name="Larsson T."/>
            <person name="Lv J."/>
            <person name="Arendt D."/>
            <person name="Savage R."/>
            <person name="Osoegawa K."/>
            <person name="de Jong P."/>
            <person name="Lindberg D.R."/>
            <person name="Seaver E.C."/>
            <person name="Weisblat D.A."/>
            <person name="Putnam N.H."/>
            <person name="Grigoriev I.V."/>
            <person name="Rokhsar D.S."/>
        </authorList>
    </citation>
    <scope>NUCLEOTIDE SEQUENCE</scope>
    <source>
        <strain evidence="4">I ESC-2004</strain>
    </source>
</reference>
<evidence type="ECO:0000313" key="4">
    <source>
        <dbReference type="Proteomes" id="UP000014760"/>
    </source>
</evidence>
<dbReference type="EMBL" id="AMQN01006336">
    <property type="status" value="NOT_ANNOTATED_CDS"/>
    <property type="molecule type" value="Genomic_DNA"/>
</dbReference>
<dbReference type="EMBL" id="KB298124">
    <property type="protein sequence ID" value="ELU09596.1"/>
    <property type="molecule type" value="Genomic_DNA"/>
</dbReference>
<dbReference type="InterPro" id="IPR051291">
    <property type="entry name" value="CIMAP"/>
</dbReference>
<evidence type="ECO:0000256" key="1">
    <source>
        <dbReference type="SAM" id="MobiDB-lite"/>
    </source>
</evidence>
<name>R7V1Q8_CAPTE</name>
<evidence type="ECO:0008006" key="5">
    <source>
        <dbReference type="Google" id="ProtNLM"/>
    </source>
</evidence>
<reference evidence="2 4" key="2">
    <citation type="journal article" date="2013" name="Nature">
        <title>Insights into bilaterian evolution from three spiralian genomes.</title>
        <authorList>
            <person name="Simakov O."/>
            <person name="Marletaz F."/>
            <person name="Cho S.J."/>
            <person name="Edsinger-Gonzales E."/>
            <person name="Havlak P."/>
            <person name="Hellsten U."/>
            <person name="Kuo D.H."/>
            <person name="Larsson T."/>
            <person name="Lv J."/>
            <person name="Arendt D."/>
            <person name="Savage R."/>
            <person name="Osoegawa K."/>
            <person name="de Jong P."/>
            <person name="Grimwood J."/>
            <person name="Chapman J.A."/>
            <person name="Shapiro H."/>
            <person name="Aerts A."/>
            <person name="Otillar R.P."/>
            <person name="Terry A.Y."/>
            <person name="Boore J.L."/>
            <person name="Grigoriev I.V."/>
            <person name="Lindberg D.R."/>
            <person name="Seaver E.C."/>
            <person name="Weisblat D.A."/>
            <person name="Putnam N.H."/>
            <person name="Rokhsar D.S."/>
        </authorList>
    </citation>
    <scope>NUCLEOTIDE SEQUENCE</scope>
    <source>
        <strain evidence="2 4">I ESC-2004</strain>
    </source>
</reference>
<dbReference type="Pfam" id="PF07004">
    <property type="entry name" value="SHIPPO-rpt"/>
    <property type="match status" value="4"/>
</dbReference>
<dbReference type="Proteomes" id="UP000014760">
    <property type="component" value="Unassembled WGS sequence"/>
</dbReference>
<feature type="region of interest" description="Disordered" evidence="1">
    <location>
        <begin position="294"/>
        <end position="320"/>
    </location>
</feature>
<proteinExistence type="predicted"/>
<sequence length="576" mass="62454">MYDRAQRVLTTVTGSTAEHVGPGTYENLLPNSKKIRSDGYAPFSSMTSRESFLNPNDTVIAAPGPGQYDPQLTDGVKGGHSLANKALRFKDQSEATPGPGAYSLSKKTDWIKEVGRPGATSTVSNVDSDRGTVMTSGKVKIFRKPVAPSIPTPGQAYGFEENDDGTLQRQDPPDRDISIGPAFYKVAEEPTKPTKAYNGVHFGKLTSKRMHFVGKDGPGPGDYDPFKPSSAVVTNLNLQEEDRSKFEARIPRYHEVVVKDEEKKNVPGPGKYQIGGQFDPVPVKVNTEGIEVEHPPFGSQAKRFAPGKLETPGPGAYDDPRTALEMTKRVTGLKRSPFSQTSVRFSPKHRVKNPGPASYTIAGMGAQAVRKACLESTRRGAFGSTAVRIKPMTKRNEVEIPGPAHYQIKERQPRYQQMSSNFASMSARLPAGPTDLPPPGSYNVARAFAKTQTKIEPKPPQTAAAKSKQGAFKSSSSRFAPPRDVIIAETDPSNPGPSTYRADRKQHIGNPIIGKDRRFKDHSTDVPGPGAYEFSPLIQDSVIVGTFNATLNNPIAPPIDDFHMGTASKQPFLLGV</sequence>
<reference evidence="3" key="3">
    <citation type="submission" date="2015-06" db="UniProtKB">
        <authorList>
            <consortium name="EnsemblMetazoa"/>
        </authorList>
    </citation>
    <scope>IDENTIFICATION</scope>
</reference>
<dbReference type="STRING" id="283909.R7V1Q8"/>
<keyword evidence="4" id="KW-1185">Reference proteome</keyword>
<dbReference type="OMA" id="NDPRHAL"/>
<dbReference type="OrthoDB" id="406368at2759"/>
<accession>R7V1Q8</accession>
<dbReference type="EnsemblMetazoa" id="CapteT229364">
    <property type="protein sequence ID" value="CapteP229364"/>
    <property type="gene ID" value="CapteG229364"/>
</dbReference>
<dbReference type="PANTHER" id="PTHR21580:SF60">
    <property type="entry name" value="SPERM-TAIL PG-RICH REPEAT-CONTAINING PROTEIN 2"/>
    <property type="match status" value="1"/>
</dbReference>
<feature type="region of interest" description="Disordered" evidence="1">
    <location>
        <begin position="335"/>
        <end position="354"/>
    </location>
</feature>
<dbReference type="HOGENOM" id="CLU_040300_1_0_1"/>